<dbReference type="InterPro" id="IPR023213">
    <property type="entry name" value="CAT-like_dom_sf"/>
</dbReference>
<dbReference type="GO" id="GO:0043041">
    <property type="term" value="P:amino acid activation for nonribosomal peptide biosynthetic process"/>
    <property type="evidence" value="ECO:0007669"/>
    <property type="project" value="TreeGrafter"/>
</dbReference>
<dbReference type="InterPro" id="IPR020845">
    <property type="entry name" value="AMP-binding_CS"/>
</dbReference>
<comment type="similarity">
    <text evidence="4">Belongs to the NRP synthetase family.</text>
</comment>
<evidence type="ECO:0000256" key="3">
    <source>
        <dbReference type="ARBA" id="ARBA00022598"/>
    </source>
</evidence>
<dbReference type="InterPro" id="IPR009081">
    <property type="entry name" value="PP-bd_ACP"/>
</dbReference>
<dbReference type="Gene3D" id="3.30.300.30">
    <property type="match status" value="2"/>
</dbReference>
<dbReference type="Pfam" id="PF00501">
    <property type="entry name" value="AMP-binding"/>
    <property type="match status" value="2"/>
</dbReference>
<evidence type="ECO:0000313" key="7">
    <source>
        <dbReference type="Proteomes" id="UP000801864"/>
    </source>
</evidence>
<evidence type="ECO:0000256" key="4">
    <source>
        <dbReference type="ARBA" id="ARBA00029454"/>
    </source>
</evidence>
<dbReference type="SUPFAM" id="SSF52777">
    <property type="entry name" value="CoA-dependent acyltransferases"/>
    <property type="match status" value="4"/>
</dbReference>
<dbReference type="InterPro" id="IPR000873">
    <property type="entry name" value="AMP-dep_synth/lig_dom"/>
</dbReference>
<dbReference type="Gene3D" id="1.10.1200.10">
    <property type="entry name" value="ACP-like"/>
    <property type="match status" value="2"/>
</dbReference>
<dbReference type="Gene3D" id="3.30.559.10">
    <property type="entry name" value="Chloramphenicol acetyltransferase-like domain"/>
    <property type="match status" value="2"/>
</dbReference>
<evidence type="ECO:0000259" key="5">
    <source>
        <dbReference type="PROSITE" id="PS50075"/>
    </source>
</evidence>
<reference evidence="6 7" key="1">
    <citation type="submission" date="2018-06" db="EMBL/GenBank/DDBJ databases">
        <title>Genome analysis of cellulolytic fungus Trichoderma lentiforme CFAM-422.</title>
        <authorList>
            <person name="Steindorff A.S."/>
            <person name="Formighieri E.F."/>
            <person name="Midorikawa G.E.O."/>
            <person name="Tamietti M.S."/>
            <person name="Ramos E.Z."/>
            <person name="Silva A.S."/>
            <person name="Bon E.P.S."/>
            <person name="Mendes T.D."/>
            <person name="Damaso M.C.T."/>
            <person name="Favaro L.C.L."/>
        </authorList>
    </citation>
    <scope>NUCLEOTIDE SEQUENCE [LARGE SCALE GENOMIC DNA]</scope>
    <source>
        <strain evidence="6 7">CFAM-422</strain>
    </source>
</reference>
<dbReference type="PANTHER" id="PTHR45527:SF11">
    <property type="entry name" value="NONRIBOSOMAL PEPTIDE SYNTHETASE 5"/>
    <property type="match status" value="1"/>
</dbReference>
<comment type="caution">
    <text evidence="6">The sequence shown here is derived from an EMBL/GenBank/DDBJ whole genome shotgun (WGS) entry which is preliminary data.</text>
</comment>
<name>A0A9P4X3Z2_9HYPO</name>
<dbReference type="GO" id="GO:0031177">
    <property type="term" value="F:phosphopantetheine binding"/>
    <property type="evidence" value="ECO:0007669"/>
    <property type="project" value="TreeGrafter"/>
</dbReference>
<dbReference type="InterPro" id="IPR006162">
    <property type="entry name" value="Ppantetheine_attach_site"/>
</dbReference>
<dbReference type="SUPFAM" id="SSF56801">
    <property type="entry name" value="Acetyl-CoA synthetase-like"/>
    <property type="match status" value="2"/>
</dbReference>
<feature type="domain" description="Carrier" evidence="5">
    <location>
        <begin position="526"/>
        <end position="599"/>
    </location>
</feature>
<accession>A0A9P4X3Z2</accession>
<dbReference type="PROSITE" id="PS50075">
    <property type="entry name" value="CARRIER"/>
    <property type="match status" value="1"/>
</dbReference>
<dbReference type="Gene3D" id="3.40.50.12780">
    <property type="entry name" value="N-terminal domain of ligase-like"/>
    <property type="match status" value="2"/>
</dbReference>
<dbReference type="InterPro" id="IPR010071">
    <property type="entry name" value="AA_adenyl_dom"/>
</dbReference>
<dbReference type="Proteomes" id="UP000801864">
    <property type="component" value="Unassembled WGS sequence"/>
</dbReference>
<dbReference type="InterPro" id="IPR045851">
    <property type="entry name" value="AMP-bd_C_sf"/>
</dbReference>
<organism evidence="6 7">
    <name type="scientific">Trichoderma lentiforme</name>
    <dbReference type="NCBI Taxonomy" id="1567552"/>
    <lineage>
        <taxon>Eukaryota</taxon>
        <taxon>Fungi</taxon>
        <taxon>Dikarya</taxon>
        <taxon>Ascomycota</taxon>
        <taxon>Pezizomycotina</taxon>
        <taxon>Sordariomycetes</taxon>
        <taxon>Hypocreomycetidae</taxon>
        <taxon>Hypocreales</taxon>
        <taxon>Hypocreaceae</taxon>
        <taxon>Trichoderma</taxon>
    </lineage>
</organism>
<evidence type="ECO:0000256" key="2">
    <source>
        <dbReference type="ARBA" id="ARBA00022553"/>
    </source>
</evidence>
<keyword evidence="2" id="KW-0597">Phosphoprotein</keyword>
<keyword evidence="3" id="KW-0436">Ligase</keyword>
<sequence>MISPAERDKPTILDKERNKMLSTAGLINQNAIEIPGAIACSQGGRCWTYRDLDAASRSLALLFRAHGVRAGDEIPIFLSRCFESVASTVALLRLGACFVPLDAESWGQGRIEQVIKAIGPNLVIYSTEINFKAEGIETISAKEISASCQSLDYGTAPEHIVDVESNPDKPIYIIFTSGTTGIPKGVVIPRRCIDNYVRQGGDGGMPFNLGVCRGDRVLLLFSLGFDVVYYMYGYTDWNRVPAAWGVFFSTLCRGGELILSEPVKVLDDAKRCTILPATPQLLDSLGDPEAYQNIKFIFLGGESPNLAQVKRWSASHRRIYNCYGPTEATICASMAELQPGAPVVLGHPMTDMQLLILNEKLQVVSNGEIFIAGPGLATGYYKNPQLTAERFITWHGQRLYRTLDLGRKTSEGIVFCGREDSMVKNRGYLINLDLDVLPTLLSYPGVLSAAAFMQNAQLVAVVTPEHINAATLRRFLSKKHDSFLVPDHIFTRKELPRTPNGKVDIKLLQSSFATEQASSIASGKEENLSELLREAVANALGWPSGSVPMDRSFWELGGNSLLGIKLLSGLHRKGQTVRFQDIFDPAPLHQLIKKLEPAEVLESQSIPGALNGDPNKTEATAPMTPTQLGMVRSSIGQSTKSYMLIYIHLPWDPEMDSSRVRTAWRAVFERHSIFRTSFDPLNGIQRVGRQHTHDWGEIRVPGNDMTTIDDEADRLWKSIQHEEDSNDFVPVNALRLLVNQSGTAATLLWLIHHSLIDGWSIGTIIREVHASIRGEGLPDQPQQFWRLSQLLPRYVEDRCEEGRPFWRDLLSKVADVSPLNLPKPSQEGSLDGFGLIKADFGIPLSVVQRICAANKLTPAAALHAAWALLLRSYSSQNQLVFGTVFSGRDFPLPGIEEVVGPLLNTCPFPIDLAGLATKDELLAHVQSMIRLISAHQWLAAEAMEKYMPGSHSRILETILFLEYDLPGLHDSEWRFDRIDRPEFGLTLSIRQEDANLCIRTLFDRSVYTEPVIRRMMSHFRNIFHAILDPQCTSISELRARLLDPCEFLSLTSASPALMDPYVGPSNLKTAFETGVDQWPDAVAIESLTHSITYHELDQLGNYVAERITSLIQPGEAVAVFSDRSMDWVIAVIATIKAGAIYVPIDIKLPSQRFRIMLETSKAKLCIITSADSLQKYNDLFDMSLYLPDILAGWDRKQSKRLETVTKPDDVAYITFTSGSTGVPKGVCIEHQSVVSYLSYGPSRLDARPGRRHAQMFSPGFDVNQAEIFGTLCYGATLVLYDPEDPFAHLSRVHATMITPSFLSLLDPASFSNLDTILFAGEAVPQALADRWARRRIVYNSYGPCECTIGCLIQPLQPQVEVTLGWAIPRVGVYILDEENRPVPIGVPGEICLSGIQVARGYIGPGTEDLSRTRFIPDPFVPGHHMYRTGDRAVWTEAMEPRFQGRFDNQVKVRGYRVELTEIENVIGMIDTNVRRVAAVVQGDIIVAFVEPSTVDVRSIQAGLQSRLPAYACPSKIVALPSLPTMPNQKLDRKKLQSYSSPTIMGNQKSSTFLQQLLIEAWKTAIGLPEETAINDESDFLALGGSSLSQLRMAQIVCGKLERKLPLKLFIWNTGFLALNDQIADYCMKEGANVSRTVFSEQPWMTLKPPFNATSHLEKELVLLSMSSPTPQAFNVAVQIRLIGIVDMIALENAVLAVTSSEPILRSCFRVEKETVVRCMSRTPCDIIREEQLNSDVVGNFANRPFDLFSGPLTRVLLGRNQGETTIVLIQHHAVTDKVAIKAFFRRVVIEYLHNIDKEKQERLEEVLSNPGYAAWAQWKSNHVQASRHESDIEYWRSQLVNLPEPLFGQPSGLVQYVGKSTSFSLNSKRTSSSSMELFVTIVALALAEVKKTYDVVIGIPHIDRTEPGTEDLLGVFLDRLPIRIRIPLQDSYDLLDFIQSVGKLIRDALAHSISLKDIRDVTTHDELFQVMLVYNSLEDSISNSLSIPNVRSEEVFLKTTGAKFPLLLEFTEEPDSMICRMEYMEHLLPSSIAITIGEAIANTWEARVRATHIRYLLGSGGYKDFQKLMEETSPYAPPTDTDA</sequence>
<dbReference type="PROSITE" id="PS00012">
    <property type="entry name" value="PHOSPHOPANTETHEINE"/>
    <property type="match status" value="2"/>
</dbReference>
<dbReference type="InterPro" id="IPR042099">
    <property type="entry name" value="ANL_N_sf"/>
</dbReference>
<dbReference type="GO" id="GO:0016874">
    <property type="term" value="F:ligase activity"/>
    <property type="evidence" value="ECO:0007669"/>
    <property type="project" value="UniProtKB-KW"/>
</dbReference>
<keyword evidence="7" id="KW-1185">Reference proteome</keyword>
<gene>
    <name evidence="6" type="ORF">CFAM422_012827</name>
</gene>
<evidence type="ECO:0000256" key="1">
    <source>
        <dbReference type="ARBA" id="ARBA00022450"/>
    </source>
</evidence>
<dbReference type="InterPro" id="IPR001242">
    <property type="entry name" value="Condensation_dom"/>
</dbReference>
<dbReference type="PROSITE" id="PS00455">
    <property type="entry name" value="AMP_BINDING"/>
    <property type="match status" value="2"/>
</dbReference>
<dbReference type="Gene3D" id="3.30.559.30">
    <property type="entry name" value="Nonribosomal peptide synthetase, condensation domain"/>
    <property type="match status" value="2"/>
</dbReference>
<proteinExistence type="inferred from homology"/>
<dbReference type="EMBL" id="QLNT01000033">
    <property type="protein sequence ID" value="KAF3056165.1"/>
    <property type="molecule type" value="Genomic_DNA"/>
</dbReference>
<protein>
    <submittedName>
        <fullName evidence="6">Nonribosomal peptide synthetase 5</fullName>
    </submittedName>
</protein>
<dbReference type="NCBIfam" id="TIGR01733">
    <property type="entry name" value="AA-adenyl-dom"/>
    <property type="match status" value="1"/>
</dbReference>
<evidence type="ECO:0000313" key="6">
    <source>
        <dbReference type="EMBL" id="KAF3056165.1"/>
    </source>
</evidence>
<dbReference type="PANTHER" id="PTHR45527">
    <property type="entry name" value="NONRIBOSOMAL PEPTIDE SYNTHETASE"/>
    <property type="match status" value="1"/>
</dbReference>
<keyword evidence="1" id="KW-0596">Phosphopantetheine</keyword>
<dbReference type="GO" id="GO:0005737">
    <property type="term" value="C:cytoplasm"/>
    <property type="evidence" value="ECO:0007669"/>
    <property type="project" value="TreeGrafter"/>
</dbReference>
<dbReference type="InterPro" id="IPR036736">
    <property type="entry name" value="ACP-like_sf"/>
</dbReference>
<dbReference type="Pfam" id="PF00668">
    <property type="entry name" value="Condensation"/>
    <property type="match status" value="2"/>
</dbReference>
<dbReference type="SUPFAM" id="SSF47336">
    <property type="entry name" value="ACP-like"/>
    <property type="match status" value="2"/>
</dbReference>
<dbReference type="CDD" id="cd17653">
    <property type="entry name" value="A_NRPS_GliP_like"/>
    <property type="match status" value="1"/>
</dbReference>
<dbReference type="GO" id="GO:0044550">
    <property type="term" value="P:secondary metabolite biosynthetic process"/>
    <property type="evidence" value="ECO:0007669"/>
    <property type="project" value="TreeGrafter"/>
</dbReference>